<proteinExistence type="predicted"/>
<protein>
    <submittedName>
        <fullName evidence="1">Uncharacterized protein</fullName>
    </submittedName>
</protein>
<dbReference type="Proteomes" id="UP001213972">
    <property type="component" value="Chromosome"/>
</dbReference>
<evidence type="ECO:0000313" key="1">
    <source>
        <dbReference type="EMBL" id="WEK12787.1"/>
    </source>
</evidence>
<reference evidence="1" key="1">
    <citation type="submission" date="2023-03" db="EMBL/GenBank/DDBJ databases">
        <title>Andean soil-derived lignocellulolytic bacterial consortium as a source of novel taxa and putative plastic-active enzymes.</title>
        <authorList>
            <person name="Diaz-Garcia L."/>
            <person name="Chuvochina M."/>
            <person name="Feuerriegel G."/>
            <person name="Bunk B."/>
            <person name="Sproer C."/>
            <person name="Streit W.R."/>
            <person name="Rodriguez L.M."/>
            <person name="Overmann J."/>
            <person name="Jimenez D.J."/>
        </authorList>
    </citation>
    <scope>NUCLEOTIDE SEQUENCE</scope>
    <source>
        <strain evidence="1">MAG 4610</strain>
    </source>
</reference>
<sequence length="265" mass="28782">MAEFDVRNPSQVSSPTHLDVDLGIAGRRLIVASGICCPDWRVDTDDVTRRTDIVHLRIPADRIEKASTHVALASIANEDTGYAFGVDRASVTVNGQTGELDLAVDLAVMGESSSLNRFSYQVVATVVRDVAEVTGTIRWPRTMLDLASPDPLAAADHVRVTLHERRTTPADGPFGGENEHLTPLVAGEIVDATLDSDRWAVRYRILNPPRGRSLKVTIFPTGFTVPAEADLTYGPVAPGTETFTLQPPDTNRRGVDFAVGFRVLR</sequence>
<dbReference type="AlphaFoldDB" id="A0AAJ6B373"/>
<name>A0AAJ6B373_9MICO</name>
<gene>
    <name evidence="1" type="ORF">P0Y48_09945</name>
</gene>
<accession>A0AAJ6B373</accession>
<dbReference type="EMBL" id="CP119321">
    <property type="protein sequence ID" value="WEK12787.1"/>
    <property type="molecule type" value="Genomic_DNA"/>
</dbReference>
<organism evidence="1 2">
    <name type="scientific">Candidatus Microbacterium phytovorans</name>
    <dbReference type="NCBI Taxonomy" id="3121374"/>
    <lineage>
        <taxon>Bacteria</taxon>
        <taxon>Bacillati</taxon>
        <taxon>Actinomycetota</taxon>
        <taxon>Actinomycetes</taxon>
        <taxon>Micrococcales</taxon>
        <taxon>Microbacteriaceae</taxon>
        <taxon>Microbacterium</taxon>
    </lineage>
</organism>
<evidence type="ECO:0000313" key="2">
    <source>
        <dbReference type="Proteomes" id="UP001213972"/>
    </source>
</evidence>